<accession>A0ABT9S6X2</accession>
<protein>
    <submittedName>
        <fullName evidence="2">Uncharacterized protein</fullName>
    </submittedName>
</protein>
<feature type="signal peptide" evidence="1">
    <location>
        <begin position="1"/>
        <end position="18"/>
    </location>
</feature>
<evidence type="ECO:0000256" key="1">
    <source>
        <dbReference type="SAM" id="SignalP"/>
    </source>
</evidence>
<proteinExistence type="predicted"/>
<dbReference type="EMBL" id="JAUSRO010000004">
    <property type="protein sequence ID" value="MDP9899077.1"/>
    <property type="molecule type" value="Genomic_DNA"/>
</dbReference>
<organism evidence="2 3">
    <name type="scientific">Variovorax ginsengisoli</name>
    <dbReference type="NCBI Taxonomy" id="363844"/>
    <lineage>
        <taxon>Bacteria</taxon>
        <taxon>Pseudomonadati</taxon>
        <taxon>Pseudomonadota</taxon>
        <taxon>Betaproteobacteria</taxon>
        <taxon>Burkholderiales</taxon>
        <taxon>Comamonadaceae</taxon>
        <taxon>Variovorax</taxon>
    </lineage>
</organism>
<evidence type="ECO:0000313" key="2">
    <source>
        <dbReference type="EMBL" id="MDP9899077.1"/>
    </source>
</evidence>
<dbReference type="Proteomes" id="UP001226867">
    <property type="component" value="Unassembled WGS sequence"/>
</dbReference>
<sequence>MKNLLLAAALGLTAFALAACDPTPQTPKTATTPAVMT</sequence>
<evidence type="ECO:0000313" key="3">
    <source>
        <dbReference type="Proteomes" id="UP001226867"/>
    </source>
</evidence>
<keyword evidence="3" id="KW-1185">Reference proteome</keyword>
<keyword evidence="1" id="KW-0732">Signal</keyword>
<gene>
    <name evidence="2" type="ORF">J2W36_001322</name>
</gene>
<name>A0ABT9S6X2_9BURK</name>
<comment type="caution">
    <text evidence="2">The sequence shown here is derived from an EMBL/GenBank/DDBJ whole genome shotgun (WGS) entry which is preliminary data.</text>
</comment>
<reference evidence="2 3" key="1">
    <citation type="submission" date="2023-07" db="EMBL/GenBank/DDBJ databases">
        <title>Sorghum-associated microbial communities from plants grown in Nebraska, USA.</title>
        <authorList>
            <person name="Schachtman D."/>
        </authorList>
    </citation>
    <scope>NUCLEOTIDE SEQUENCE [LARGE SCALE GENOMIC DNA]</scope>
    <source>
        <strain evidence="2 3">DS1607</strain>
    </source>
</reference>
<feature type="chain" id="PRO_5045487941" evidence="1">
    <location>
        <begin position="19"/>
        <end position="37"/>
    </location>
</feature>
<dbReference type="PROSITE" id="PS51257">
    <property type="entry name" value="PROKAR_LIPOPROTEIN"/>
    <property type="match status" value="1"/>
</dbReference>